<evidence type="ECO:0000256" key="1">
    <source>
        <dbReference type="SAM" id="MobiDB-lite"/>
    </source>
</evidence>
<evidence type="ECO:0000313" key="3">
    <source>
        <dbReference type="Proteomes" id="UP000054495"/>
    </source>
</evidence>
<organism evidence="2 3">
    <name type="scientific">Ancylostoma ceylanicum</name>
    <dbReference type="NCBI Taxonomy" id="53326"/>
    <lineage>
        <taxon>Eukaryota</taxon>
        <taxon>Metazoa</taxon>
        <taxon>Ecdysozoa</taxon>
        <taxon>Nematoda</taxon>
        <taxon>Chromadorea</taxon>
        <taxon>Rhabditida</taxon>
        <taxon>Rhabditina</taxon>
        <taxon>Rhabditomorpha</taxon>
        <taxon>Strongyloidea</taxon>
        <taxon>Ancylostomatidae</taxon>
        <taxon>Ancylostomatinae</taxon>
        <taxon>Ancylostoma</taxon>
    </lineage>
</organism>
<reference evidence="2 3" key="1">
    <citation type="submission" date="2013-05" db="EMBL/GenBank/DDBJ databases">
        <title>Draft genome of the parasitic nematode Anyclostoma ceylanicum.</title>
        <authorList>
            <person name="Mitreva M."/>
        </authorList>
    </citation>
    <scope>NUCLEOTIDE SEQUENCE [LARGE SCALE GENOMIC DNA]</scope>
</reference>
<evidence type="ECO:0008006" key="4">
    <source>
        <dbReference type="Google" id="ProtNLM"/>
    </source>
</evidence>
<accession>A0A0D6L7W9</accession>
<keyword evidence="3" id="KW-1185">Reference proteome</keyword>
<name>A0A0D6L7W9_9BILA</name>
<dbReference type="AlphaFoldDB" id="A0A0D6L7W9"/>
<feature type="region of interest" description="Disordered" evidence="1">
    <location>
        <begin position="126"/>
        <end position="148"/>
    </location>
</feature>
<sequence>MSTEEHLVIYPKSKQEWRDWLLENHTLKNAVWVVFYKKKVNKPTISWSDSVDEALCFGWIDSVKKTMDAERSVQFFSKRKPNSTWSKINKLKVELLIEEGRMTKAGSEQICKKNVAPMGCIGKTTGNPAEQNQRNSMECIPATKTKTI</sequence>
<protein>
    <recommendedName>
        <fullName evidence="4">Bacteriocin-protection protein</fullName>
    </recommendedName>
</protein>
<dbReference type="EMBL" id="KE127400">
    <property type="protein sequence ID" value="EPB65681.1"/>
    <property type="molecule type" value="Genomic_DNA"/>
</dbReference>
<gene>
    <name evidence="2" type="ORF">ANCCEY_15252</name>
</gene>
<evidence type="ECO:0000313" key="2">
    <source>
        <dbReference type="EMBL" id="EPB65681.1"/>
    </source>
</evidence>
<dbReference type="Proteomes" id="UP000054495">
    <property type="component" value="Unassembled WGS sequence"/>
</dbReference>
<feature type="compositionally biased region" description="Polar residues" evidence="1">
    <location>
        <begin position="126"/>
        <end position="136"/>
    </location>
</feature>
<proteinExistence type="predicted"/>